<dbReference type="EMBL" id="CP002046">
    <property type="protein sequence ID" value="EAP86760.1"/>
    <property type="molecule type" value="Genomic_DNA"/>
</dbReference>
<keyword evidence="2" id="KW-1003">Cell membrane</keyword>
<dbReference type="CDD" id="cd13961">
    <property type="entry name" value="PT_UbiA_DGGGPS"/>
    <property type="match status" value="1"/>
</dbReference>
<dbReference type="eggNOG" id="COG0382">
    <property type="taxonomic scope" value="Bacteria"/>
</dbReference>
<evidence type="ECO:0000256" key="2">
    <source>
        <dbReference type="ARBA" id="ARBA00022475"/>
    </source>
</evidence>
<dbReference type="STRING" id="216432.CA2559_12008"/>
<dbReference type="InterPro" id="IPR000537">
    <property type="entry name" value="UbiA_prenyltransferase"/>
</dbReference>
<feature type="transmembrane region" description="Helical" evidence="6">
    <location>
        <begin position="263"/>
        <end position="282"/>
    </location>
</feature>
<evidence type="ECO:0000256" key="5">
    <source>
        <dbReference type="ARBA" id="ARBA00023136"/>
    </source>
</evidence>
<dbReference type="KEGG" id="cat:CA2559_12008"/>
<evidence type="ECO:0000256" key="6">
    <source>
        <dbReference type="SAM" id="Phobius"/>
    </source>
</evidence>
<dbReference type="NCBIfam" id="NF009512">
    <property type="entry name" value="PRK12872.1-1"/>
    <property type="match status" value="1"/>
</dbReference>
<dbReference type="InterPro" id="IPR050475">
    <property type="entry name" value="Prenyltransferase_related"/>
</dbReference>
<dbReference type="Proteomes" id="UP000002297">
    <property type="component" value="Chromosome"/>
</dbReference>
<comment type="subcellular location">
    <subcellularLocation>
        <location evidence="1">Membrane</location>
        <topology evidence="1">Multi-pass membrane protein</topology>
    </subcellularLocation>
</comment>
<organism evidence="7 8">
    <name type="scientific">Croceibacter atlanticus (strain ATCC BAA-628 / JCM 21780 / CIP 108009 / IAM 15332 / KCTC 12090 / HTCC2559)</name>
    <dbReference type="NCBI Taxonomy" id="216432"/>
    <lineage>
        <taxon>Bacteria</taxon>
        <taxon>Pseudomonadati</taxon>
        <taxon>Bacteroidota</taxon>
        <taxon>Flavobacteriia</taxon>
        <taxon>Flavobacteriales</taxon>
        <taxon>Flavobacteriaceae</taxon>
        <taxon>Croceibacter</taxon>
    </lineage>
</organism>
<dbReference type="PANTHER" id="PTHR42723">
    <property type="entry name" value="CHLOROPHYLL SYNTHASE"/>
    <property type="match status" value="1"/>
</dbReference>
<dbReference type="GO" id="GO:0016020">
    <property type="term" value="C:membrane"/>
    <property type="evidence" value="ECO:0007669"/>
    <property type="project" value="UniProtKB-SubCell"/>
</dbReference>
<dbReference type="GO" id="GO:0016765">
    <property type="term" value="F:transferase activity, transferring alkyl or aryl (other than methyl) groups"/>
    <property type="evidence" value="ECO:0007669"/>
    <property type="project" value="InterPro"/>
</dbReference>
<dbReference type="InterPro" id="IPR044878">
    <property type="entry name" value="UbiA_sf"/>
</dbReference>
<evidence type="ECO:0000256" key="3">
    <source>
        <dbReference type="ARBA" id="ARBA00022692"/>
    </source>
</evidence>
<protein>
    <submittedName>
        <fullName evidence="7">Maf-like protein</fullName>
    </submittedName>
</protein>
<name>A3UAC4_CROAH</name>
<dbReference type="Pfam" id="PF01040">
    <property type="entry name" value="UbiA"/>
    <property type="match status" value="1"/>
</dbReference>
<dbReference type="Gene3D" id="1.10.357.140">
    <property type="entry name" value="UbiA prenyltransferase"/>
    <property type="match status" value="1"/>
</dbReference>
<sequence length="283" mass="31694">MFLRYFLFEPFGITITLSDFGYALLVLATVCLTAAGNVINDIYDVETDQINKPEHVLVGKSISEQSAYTLFIILNVIAVGIGFYLSNIIGKPGFSALFISISAILYIYASYLKRTVLVGNLVISLLVAFVIIVVAIYDLMPAITPQNKAVQTLIFGLMLDYAVFAFAVNLIREMVKDQQDVKGDHNSGIQTLPIILGKTRTNKVIFSVTALLIIGLIYYLYTYMFQNQVAVLYVLFLILGPLLYVLIKIWNADTKHDYRKLSGILKLVMLFGVISMAFYQFML</sequence>
<feature type="transmembrane region" description="Helical" evidence="6">
    <location>
        <begin position="20"/>
        <end position="39"/>
    </location>
</feature>
<dbReference type="PANTHER" id="PTHR42723:SF1">
    <property type="entry name" value="CHLOROPHYLL SYNTHASE, CHLOROPLASTIC"/>
    <property type="match status" value="1"/>
</dbReference>
<feature type="transmembrane region" description="Helical" evidence="6">
    <location>
        <begin position="92"/>
        <end position="109"/>
    </location>
</feature>
<gene>
    <name evidence="7" type="ordered locus">CA2559_12008</name>
</gene>
<feature type="transmembrane region" description="Helical" evidence="6">
    <location>
        <begin position="204"/>
        <end position="224"/>
    </location>
</feature>
<proteinExistence type="predicted"/>
<keyword evidence="8" id="KW-1185">Reference proteome</keyword>
<evidence type="ECO:0000313" key="8">
    <source>
        <dbReference type="Proteomes" id="UP000002297"/>
    </source>
</evidence>
<dbReference type="HOGENOM" id="CLU_073311_0_0_10"/>
<feature type="transmembrane region" description="Helical" evidence="6">
    <location>
        <begin position="149"/>
        <end position="171"/>
    </location>
</feature>
<evidence type="ECO:0000256" key="1">
    <source>
        <dbReference type="ARBA" id="ARBA00004141"/>
    </source>
</evidence>
<reference evidence="7 8" key="1">
    <citation type="journal article" date="2010" name="J. Bacteriol.">
        <title>The complete genome sequence of Croceibacter atlanticus HTCC2559T.</title>
        <authorList>
            <person name="Oh H.M."/>
            <person name="Kang I."/>
            <person name="Ferriera S."/>
            <person name="Giovannoni S.J."/>
            <person name="Cho J.C."/>
        </authorList>
    </citation>
    <scope>NUCLEOTIDE SEQUENCE [LARGE SCALE GENOMIC DNA]</scope>
    <source>
        <strain evidence="8">ATCC BAA-628 / HTCC2559 / KCTC 12090</strain>
    </source>
</reference>
<accession>A3UAC4</accession>
<evidence type="ECO:0000256" key="4">
    <source>
        <dbReference type="ARBA" id="ARBA00022989"/>
    </source>
</evidence>
<feature type="transmembrane region" description="Helical" evidence="6">
    <location>
        <begin position="230"/>
        <end position="251"/>
    </location>
</feature>
<dbReference type="AlphaFoldDB" id="A3UAC4"/>
<dbReference type="Gene3D" id="1.20.120.1780">
    <property type="entry name" value="UbiA prenyltransferase"/>
    <property type="match status" value="1"/>
</dbReference>
<keyword evidence="4 6" id="KW-1133">Transmembrane helix</keyword>
<keyword evidence="3 6" id="KW-0812">Transmembrane</keyword>
<feature type="transmembrane region" description="Helical" evidence="6">
    <location>
        <begin position="116"/>
        <end position="137"/>
    </location>
</feature>
<keyword evidence="5 6" id="KW-0472">Membrane</keyword>
<feature type="transmembrane region" description="Helical" evidence="6">
    <location>
        <begin position="67"/>
        <end position="86"/>
    </location>
</feature>
<evidence type="ECO:0000313" key="7">
    <source>
        <dbReference type="EMBL" id="EAP86760.1"/>
    </source>
</evidence>